<protein>
    <submittedName>
        <fullName evidence="2">Uncharacterized protein</fullName>
    </submittedName>
</protein>
<sequence length="73" mass="8552">MGLSLAGSVTGRPLFFLFLLLVFFFFLRFQRLKRVGRDFLRNFDMTISGHQIHMSIVEPQTGKYIFFNSFLLA</sequence>
<dbReference type="Gramene" id="PRQ33723">
    <property type="protein sequence ID" value="PRQ33723"/>
    <property type="gene ID" value="RchiOBHm_Chr5g0060801"/>
</dbReference>
<keyword evidence="3" id="KW-1185">Reference proteome</keyword>
<dbReference type="Proteomes" id="UP000238479">
    <property type="component" value="Chromosome 5"/>
</dbReference>
<keyword evidence="1" id="KW-0812">Transmembrane</keyword>
<reference evidence="2 3" key="1">
    <citation type="journal article" date="2018" name="Nat. Genet.">
        <title>The Rosa genome provides new insights in the design of modern roses.</title>
        <authorList>
            <person name="Bendahmane M."/>
        </authorList>
    </citation>
    <scope>NUCLEOTIDE SEQUENCE [LARGE SCALE GENOMIC DNA]</scope>
    <source>
        <strain evidence="3">cv. Old Blush</strain>
    </source>
</reference>
<name>A0A2P6QHS7_ROSCH</name>
<proteinExistence type="predicted"/>
<feature type="transmembrane region" description="Helical" evidence="1">
    <location>
        <begin position="12"/>
        <end position="29"/>
    </location>
</feature>
<evidence type="ECO:0000313" key="3">
    <source>
        <dbReference type="Proteomes" id="UP000238479"/>
    </source>
</evidence>
<comment type="caution">
    <text evidence="2">The sequence shown here is derived from an EMBL/GenBank/DDBJ whole genome shotgun (WGS) entry which is preliminary data.</text>
</comment>
<accession>A0A2P6QHS7</accession>
<organism evidence="2 3">
    <name type="scientific">Rosa chinensis</name>
    <name type="common">China rose</name>
    <dbReference type="NCBI Taxonomy" id="74649"/>
    <lineage>
        <taxon>Eukaryota</taxon>
        <taxon>Viridiplantae</taxon>
        <taxon>Streptophyta</taxon>
        <taxon>Embryophyta</taxon>
        <taxon>Tracheophyta</taxon>
        <taxon>Spermatophyta</taxon>
        <taxon>Magnoliopsida</taxon>
        <taxon>eudicotyledons</taxon>
        <taxon>Gunneridae</taxon>
        <taxon>Pentapetalae</taxon>
        <taxon>rosids</taxon>
        <taxon>fabids</taxon>
        <taxon>Rosales</taxon>
        <taxon>Rosaceae</taxon>
        <taxon>Rosoideae</taxon>
        <taxon>Rosoideae incertae sedis</taxon>
        <taxon>Rosa</taxon>
    </lineage>
</organism>
<keyword evidence="1" id="KW-1133">Transmembrane helix</keyword>
<dbReference type="AlphaFoldDB" id="A0A2P6QHS7"/>
<keyword evidence="1" id="KW-0472">Membrane</keyword>
<gene>
    <name evidence="2" type="ORF">RchiOBHm_Chr5g0060801</name>
</gene>
<dbReference type="EMBL" id="PDCK01000043">
    <property type="protein sequence ID" value="PRQ33723.1"/>
    <property type="molecule type" value="Genomic_DNA"/>
</dbReference>
<evidence type="ECO:0000256" key="1">
    <source>
        <dbReference type="SAM" id="Phobius"/>
    </source>
</evidence>
<evidence type="ECO:0000313" key="2">
    <source>
        <dbReference type="EMBL" id="PRQ33723.1"/>
    </source>
</evidence>